<dbReference type="InterPro" id="IPR011071">
    <property type="entry name" value="Lyase_8-like_C"/>
</dbReference>
<dbReference type="InterPro" id="IPR003159">
    <property type="entry name" value="Lyase_8_central_dom"/>
</dbReference>
<gene>
    <name evidence="8" type="ORF">K435DRAFT_850456</name>
</gene>
<keyword evidence="9" id="KW-1185">Reference proteome</keyword>
<evidence type="ECO:0000256" key="1">
    <source>
        <dbReference type="ARBA" id="ARBA00006699"/>
    </source>
</evidence>
<dbReference type="PANTHER" id="PTHR38481">
    <property type="entry name" value="HYALURONATE LYASE"/>
    <property type="match status" value="1"/>
</dbReference>
<feature type="signal peptide" evidence="4">
    <location>
        <begin position="1"/>
        <end position="23"/>
    </location>
</feature>
<dbReference type="Pfam" id="PF02278">
    <property type="entry name" value="Lyase_8"/>
    <property type="match status" value="1"/>
</dbReference>
<dbReference type="AlphaFoldDB" id="A0A4V4HI24"/>
<dbReference type="PANTHER" id="PTHR38481:SF1">
    <property type="entry name" value="HYALURONATE LYASE"/>
    <property type="match status" value="1"/>
</dbReference>
<feature type="domain" description="Polysaccharide lyase 8 N-terminal alpha-helical" evidence="7">
    <location>
        <begin position="175"/>
        <end position="376"/>
    </location>
</feature>
<dbReference type="SUPFAM" id="SSF74650">
    <property type="entry name" value="Galactose mutarotase-like"/>
    <property type="match status" value="1"/>
</dbReference>
<dbReference type="SUPFAM" id="SSF49863">
    <property type="entry name" value="Hyaluronate lyase-like, C-terminal domain"/>
    <property type="match status" value="1"/>
</dbReference>
<proteinExistence type="inferred from homology"/>
<evidence type="ECO:0000256" key="3">
    <source>
        <dbReference type="ARBA" id="ARBA00023239"/>
    </source>
</evidence>
<feature type="domain" description="Polysaccharide lyase family 8 central" evidence="5">
    <location>
        <begin position="426"/>
        <end position="658"/>
    </location>
</feature>
<evidence type="ECO:0000256" key="2">
    <source>
        <dbReference type="ARBA" id="ARBA00022729"/>
    </source>
</evidence>
<dbReference type="InterPro" id="IPR038970">
    <property type="entry name" value="Lyase_8"/>
</dbReference>
<reference evidence="8 9" key="1">
    <citation type="journal article" date="2019" name="Nat. Ecol. Evol.">
        <title>Megaphylogeny resolves global patterns of mushroom evolution.</title>
        <authorList>
            <person name="Varga T."/>
            <person name="Krizsan K."/>
            <person name="Foldi C."/>
            <person name="Dima B."/>
            <person name="Sanchez-Garcia M."/>
            <person name="Sanchez-Ramirez S."/>
            <person name="Szollosi G.J."/>
            <person name="Szarkandi J.G."/>
            <person name="Papp V."/>
            <person name="Albert L."/>
            <person name="Andreopoulos W."/>
            <person name="Angelini C."/>
            <person name="Antonin V."/>
            <person name="Barry K.W."/>
            <person name="Bougher N.L."/>
            <person name="Buchanan P."/>
            <person name="Buyck B."/>
            <person name="Bense V."/>
            <person name="Catcheside P."/>
            <person name="Chovatia M."/>
            <person name="Cooper J."/>
            <person name="Damon W."/>
            <person name="Desjardin D."/>
            <person name="Finy P."/>
            <person name="Geml J."/>
            <person name="Haridas S."/>
            <person name="Hughes K."/>
            <person name="Justo A."/>
            <person name="Karasinski D."/>
            <person name="Kautmanova I."/>
            <person name="Kiss B."/>
            <person name="Kocsube S."/>
            <person name="Kotiranta H."/>
            <person name="LaButti K.M."/>
            <person name="Lechner B.E."/>
            <person name="Liimatainen K."/>
            <person name="Lipzen A."/>
            <person name="Lukacs Z."/>
            <person name="Mihaltcheva S."/>
            <person name="Morgado L.N."/>
            <person name="Niskanen T."/>
            <person name="Noordeloos M.E."/>
            <person name="Ohm R.A."/>
            <person name="Ortiz-Santana B."/>
            <person name="Ovrebo C."/>
            <person name="Racz N."/>
            <person name="Riley R."/>
            <person name="Savchenko A."/>
            <person name="Shiryaev A."/>
            <person name="Soop K."/>
            <person name="Spirin V."/>
            <person name="Szebenyi C."/>
            <person name="Tomsovsky M."/>
            <person name="Tulloss R.E."/>
            <person name="Uehling J."/>
            <person name="Grigoriev I.V."/>
            <person name="Vagvolgyi C."/>
            <person name="Papp T."/>
            <person name="Martin F.M."/>
            <person name="Miettinen O."/>
            <person name="Hibbett D.S."/>
            <person name="Nagy L.G."/>
        </authorList>
    </citation>
    <scope>NUCLEOTIDE SEQUENCE [LARGE SCALE GENOMIC DNA]</scope>
    <source>
        <strain evidence="8 9">CBS 962.96</strain>
    </source>
</reference>
<dbReference type="Pfam" id="PF02884">
    <property type="entry name" value="Lyase_8_C"/>
    <property type="match status" value="1"/>
</dbReference>
<dbReference type="OrthoDB" id="5980780at2759"/>
<feature type="domain" description="Polysaccharide lyase family 8 C-terminal" evidence="6">
    <location>
        <begin position="676"/>
        <end position="746"/>
    </location>
</feature>
<evidence type="ECO:0000256" key="4">
    <source>
        <dbReference type="SAM" id="SignalP"/>
    </source>
</evidence>
<organism evidence="8 9">
    <name type="scientific">Dendrothele bispora (strain CBS 962.96)</name>
    <dbReference type="NCBI Taxonomy" id="1314807"/>
    <lineage>
        <taxon>Eukaryota</taxon>
        <taxon>Fungi</taxon>
        <taxon>Dikarya</taxon>
        <taxon>Basidiomycota</taxon>
        <taxon>Agaricomycotina</taxon>
        <taxon>Agaricomycetes</taxon>
        <taxon>Agaricomycetidae</taxon>
        <taxon>Agaricales</taxon>
        <taxon>Agaricales incertae sedis</taxon>
        <taxon>Dendrothele</taxon>
    </lineage>
</organism>
<accession>A0A4V4HI24</accession>
<dbReference type="InterPro" id="IPR012970">
    <property type="entry name" value="Lyase_8_alpha_N"/>
</dbReference>
<dbReference type="SUPFAM" id="SSF48230">
    <property type="entry name" value="Chondroitin AC/alginate lyase"/>
    <property type="match status" value="1"/>
</dbReference>
<dbReference type="Gene3D" id="2.70.98.10">
    <property type="match status" value="1"/>
</dbReference>
<feature type="chain" id="PRO_5020267192" evidence="4">
    <location>
        <begin position="24"/>
        <end position="780"/>
    </location>
</feature>
<dbReference type="GO" id="GO:0030246">
    <property type="term" value="F:carbohydrate binding"/>
    <property type="evidence" value="ECO:0007669"/>
    <property type="project" value="InterPro"/>
</dbReference>
<sequence length="780" mass="84284">MKTGPILVLTVLCSLLIARHVASQSLVHSLPEKRHVESATTDFRKSTLGSRSTDAPLEDDIRTIHNRRITIILDSLTASTSTIDTWIDSLNSGGQWPDIDYTTGCAARRANWPAQDHWARLATMASAWRSTDFSSLEGNETLASKISLAMNWWFDRDFTNIACLDSGGTDACPCNDPNDSTMWNTNWFSNVIGIPEKVGQTCLLMDSNTTTSVLSADQRAVCSRMTGRSYEGGFIRILNIGPLTGANTLDVAKIGIDNALLNSNISLLTDAFARVHAEVIIRNTTKADGVRADGSFGQHAGLLYNGNYGKDYTNDVVDLELEAANTQFSAPPDSRQAMETLFGGDAWMAVLNTVTGTLHWDLSVVGRFISFPVADNQATGSINLNLTKIHELGQAWSSEVLINFADSLSSDAASANAGQLEGSRIYVSTVKMYSSRTKNTECTNSQNPLGFHLADGTTYTYIIGDEYEDIAASWDWQLIPGTTVDYGGTPLSCAQASFTGVEKFVGGVSNGRIGIATMHYTNPLTKAFSWKKAHFFLDDDVQHVMISDVKSSSVSETPTIYSVLDQKRHTGQVFVDGMPNDGDFNMDATGSSSLWHRGIGYTFDPNVTVLSLDVGLKTGNWTAIGISTQPPPVVDLFAAKLQHISPGVPVSYTAYPGTDSYESFVRKSQTHQFVEVQNNSQISAIYDQDHSVAMAVFWDEQGGSVDFETERIGCLRLSVTGNAAIIYDLQAGAFTVADPSQTLSSIDASVDPDDLAIQGKKVTIALPTGGLAGSSVTVQV</sequence>
<protein>
    <submittedName>
        <fullName evidence="8">Chondroitin AC/alginate lyase</fullName>
    </submittedName>
</protein>
<evidence type="ECO:0000313" key="8">
    <source>
        <dbReference type="EMBL" id="THV04916.1"/>
    </source>
</evidence>
<dbReference type="InterPro" id="IPR004103">
    <property type="entry name" value="Lyase_8_C"/>
</dbReference>
<comment type="similarity">
    <text evidence="1">Belongs to the polysaccharide lyase 8 family.</text>
</comment>
<keyword evidence="2 4" id="KW-0732">Signal</keyword>
<dbReference type="EMBL" id="ML179052">
    <property type="protein sequence ID" value="THV04916.1"/>
    <property type="molecule type" value="Genomic_DNA"/>
</dbReference>
<dbReference type="Pfam" id="PF08124">
    <property type="entry name" value="Lyase_8_N"/>
    <property type="match status" value="1"/>
</dbReference>
<keyword evidence="3 8" id="KW-0456">Lyase</keyword>
<dbReference type="Gene3D" id="1.50.10.100">
    <property type="entry name" value="Chondroitin AC/alginate lyase"/>
    <property type="match status" value="1"/>
</dbReference>
<dbReference type="Proteomes" id="UP000297245">
    <property type="component" value="Unassembled WGS sequence"/>
</dbReference>
<dbReference type="InterPro" id="IPR014718">
    <property type="entry name" value="GH-type_carb-bd"/>
</dbReference>
<evidence type="ECO:0000313" key="9">
    <source>
        <dbReference type="Proteomes" id="UP000297245"/>
    </source>
</evidence>
<evidence type="ECO:0000259" key="6">
    <source>
        <dbReference type="Pfam" id="PF02884"/>
    </source>
</evidence>
<dbReference type="Gene3D" id="2.60.220.10">
    <property type="entry name" value="Polysaccharide lyase family 8-like, C-terminal"/>
    <property type="match status" value="1"/>
</dbReference>
<dbReference type="GO" id="GO:0016837">
    <property type="term" value="F:carbon-oxygen lyase activity, acting on polysaccharides"/>
    <property type="evidence" value="ECO:0007669"/>
    <property type="project" value="UniProtKB-ARBA"/>
</dbReference>
<name>A0A4V4HI24_DENBC</name>
<dbReference type="GO" id="GO:0005576">
    <property type="term" value="C:extracellular region"/>
    <property type="evidence" value="ECO:0007669"/>
    <property type="project" value="InterPro"/>
</dbReference>
<dbReference type="InterPro" id="IPR008929">
    <property type="entry name" value="Chondroitin_lyas"/>
</dbReference>
<evidence type="ECO:0000259" key="7">
    <source>
        <dbReference type="Pfam" id="PF08124"/>
    </source>
</evidence>
<evidence type="ECO:0000259" key="5">
    <source>
        <dbReference type="Pfam" id="PF02278"/>
    </source>
</evidence>
<dbReference type="GO" id="GO:0005975">
    <property type="term" value="P:carbohydrate metabolic process"/>
    <property type="evidence" value="ECO:0007669"/>
    <property type="project" value="InterPro"/>
</dbReference>
<dbReference type="InterPro" id="IPR011013">
    <property type="entry name" value="Gal_mutarotase_sf_dom"/>
</dbReference>